<accession>A0ABP3ZDY3</accession>
<keyword evidence="2" id="KW-1185">Reference proteome</keyword>
<evidence type="ECO:0000313" key="1">
    <source>
        <dbReference type="EMBL" id="GAA0918577.1"/>
    </source>
</evidence>
<comment type="caution">
    <text evidence="1">The sequence shown here is derived from an EMBL/GenBank/DDBJ whole genome shotgun (WGS) entry which is preliminary data.</text>
</comment>
<proteinExistence type="predicted"/>
<organism evidence="1 2">
    <name type="scientific">Nonomuraea longicatena</name>
    <dbReference type="NCBI Taxonomy" id="83682"/>
    <lineage>
        <taxon>Bacteria</taxon>
        <taxon>Bacillati</taxon>
        <taxon>Actinomycetota</taxon>
        <taxon>Actinomycetes</taxon>
        <taxon>Streptosporangiales</taxon>
        <taxon>Streptosporangiaceae</taxon>
        <taxon>Nonomuraea</taxon>
    </lineage>
</organism>
<reference evidence="2" key="1">
    <citation type="journal article" date="2019" name="Int. J. Syst. Evol. Microbiol.">
        <title>The Global Catalogue of Microorganisms (GCM) 10K type strain sequencing project: providing services to taxonomists for standard genome sequencing and annotation.</title>
        <authorList>
            <consortium name="The Broad Institute Genomics Platform"/>
            <consortium name="The Broad Institute Genome Sequencing Center for Infectious Disease"/>
            <person name="Wu L."/>
            <person name="Ma J."/>
        </authorList>
    </citation>
    <scope>NUCLEOTIDE SEQUENCE [LARGE SCALE GENOMIC DNA]</scope>
    <source>
        <strain evidence="2">JCM 11136</strain>
    </source>
</reference>
<dbReference type="EMBL" id="BAAAHQ010000007">
    <property type="protein sequence ID" value="GAA0918577.1"/>
    <property type="molecule type" value="Genomic_DNA"/>
</dbReference>
<dbReference type="Proteomes" id="UP001501578">
    <property type="component" value="Unassembled WGS sequence"/>
</dbReference>
<sequence>MSRTTLPSVAIACDTNGCHIAFVRVNDTSIERCRTEAAR</sequence>
<gene>
    <name evidence="1" type="ORF">GCM10009560_15650</name>
</gene>
<name>A0ABP3ZDY3_9ACTN</name>
<evidence type="ECO:0008006" key="3">
    <source>
        <dbReference type="Google" id="ProtNLM"/>
    </source>
</evidence>
<protein>
    <recommendedName>
        <fullName evidence="3">Transposase</fullName>
    </recommendedName>
</protein>
<evidence type="ECO:0000313" key="2">
    <source>
        <dbReference type="Proteomes" id="UP001501578"/>
    </source>
</evidence>